<feature type="chain" id="PRO_5045589652" evidence="2">
    <location>
        <begin position="24"/>
        <end position="1029"/>
    </location>
</feature>
<dbReference type="InterPro" id="IPR005546">
    <property type="entry name" value="Autotransporte_beta"/>
</dbReference>
<feature type="region of interest" description="Disordered" evidence="1">
    <location>
        <begin position="264"/>
        <end position="290"/>
    </location>
</feature>
<dbReference type="Pfam" id="PF03797">
    <property type="entry name" value="Autotransporter"/>
    <property type="match status" value="1"/>
</dbReference>
<protein>
    <submittedName>
        <fullName evidence="4">Autotransporter outer membrane beta-barrel domain-containing protein</fullName>
    </submittedName>
</protein>
<reference evidence="4 5" key="1">
    <citation type="journal article" date="2019" name="Int. J. Syst. Evol. Microbiol.">
        <title>The Global Catalogue of Microorganisms (GCM) 10K type strain sequencing project: providing services to taxonomists for standard genome sequencing and annotation.</title>
        <authorList>
            <consortium name="The Broad Institute Genomics Platform"/>
            <consortium name="The Broad Institute Genome Sequencing Center for Infectious Disease"/>
            <person name="Wu L."/>
            <person name="Ma J."/>
        </authorList>
    </citation>
    <scope>NUCLEOTIDE SEQUENCE [LARGE SCALE GENOMIC DNA]</scope>
    <source>
        <strain evidence="4 5">JCM 14162</strain>
    </source>
</reference>
<keyword evidence="2" id="KW-0732">Signal</keyword>
<dbReference type="SUPFAM" id="SSF103515">
    <property type="entry name" value="Autotransporter"/>
    <property type="match status" value="1"/>
</dbReference>
<gene>
    <name evidence="4" type="ORF">GCM10009096_31750</name>
</gene>
<dbReference type="RefSeq" id="WP_229955698.1">
    <property type="nucleotide sequence ID" value="NZ_BAAAEM010000003.1"/>
</dbReference>
<dbReference type="PROSITE" id="PS51208">
    <property type="entry name" value="AUTOTRANSPORTER"/>
    <property type="match status" value="1"/>
</dbReference>
<accession>A0ABN1AYH5</accession>
<dbReference type="Proteomes" id="UP001500713">
    <property type="component" value="Unassembled WGS sequence"/>
</dbReference>
<dbReference type="InterPro" id="IPR036709">
    <property type="entry name" value="Autotransporte_beta_dom_sf"/>
</dbReference>
<dbReference type="SMART" id="SM00869">
    <property type="entry name" value="Autotransporter"/>
    <property type="match status" value="1"/>
</dbReference>
<name>A0ABN1AYH5_9SPHN</name>
<keyword evidence="5" id="KW-1185">Reference proteome</keyword>
<evidence type="ECO:0000313" key="5">
    <source>
        <dbReference type="Proteomes" id="UP001500713"/>
    </source>
</evidence>
<dbReference type="EMBL" id="BAAAEM010000003">
    <property type="protein sequence ID" value="GAA0486598.1"/>
    <property type="molecule type" value="Genomic_DNA"/>
</dbReference>
<feature type="signal peptide" evidence="2">
    <location>
        <begin position="1"/>
        <end position="23"/>
    </location>
</feature>
<evidence type="ECO:0000256" key="2">
    <source>
        <dbReference type="SAM" id="SignalP"/>
    </source>
</evidence>
<sequence length="1029" mass="106275">MRKFLACTSLTPIMLIAAGPVHADTEISTARTTPIATGTDNDDIRITNQGSIRPTSGTAVTVNSDHDVTNQGTVQITGSNGASGIVAEAGRSATITNSGSIVMDEDFTPEDTDDDGDLDGPFAQGRDRFGIRTLGALNGSVVNSGTITIEGNNSAAISLEGPLTGSLNQSGTITVTGNDSVGIRAGAVSGNVTIRGSVTARGEDAVGVTITGPVGGALLIQGQINTTGYRSTARPNDVSNLDADDLLQGGPALSISDDIAGGILFDVRPPNNDPDEDDEDGDGIDDDEEGNAAVTSLGEAPAVQIGSTSDTVTIGAVAGDAADGNGIVINGTMRGSGVYDGVAGNALVVGGLGGVTEIAGGILINGTVRAQSADDDATAIRIGDLTTVPKITNNGEISASGGDGDNSSVYAIMIEENASLDSVSNSRTISAEAAGDGSAGAIIDRSGAVNLIENSGTIEAISEKSGVGKAIAIDLSENDGGATVRQFAREDAAAPSIAGEVRFGAGNDIFDIADGSVVGRLDFGGGADRLTVSDGASFRGSFAGTADAAINVNGGTLVVTNTAGVDVTSLNVTDEGTLGVTIDGRSGSFTQFRVAGIANFDEGTKLEIDLDSVSESEGRYQIVDAGTLTGSENLESDGVVSSYMFKSSVSGDDDEGAVWVDIKRKTAAELNLTRSQASAYDEIFKVLDNDEAVASGFLNATTAEIFDETIQQMLPDHAGGVFATVSQGSRSTARFLTDPVAPYSDQGGWGFWLQQTVWDLSKDRGQTDSYDITGLGTTAGIEIETGSIGNFGISLGYLNSNDSDDDAANEVDSDQYEFAAYWRARWGGLRAFARGSYAKVDFESQRRFETKVEGDDQPAPRFAVADWSGDLYSLAGGLAYELDIGRVSLRPSVSVDYYNLSEDGYEETEGGDAFNLIVEERESDELALNTTLAAALNFGDTERDGVWFRVEAEGGYRQIIGGEIGDTIARFEDGDAFTLSPDTRTDGWLGGLRLVSGTGNLLFAGEVSAEEQLKDEVSVGVRLSLRIGF</sequence>
<evidence type="ECO:0000313" key="4">
    <source>
        <dbReference type="EMBL" id="GAA0486598.1"/>
    </source>
</evidence>
<feature type="compositionally biased region" description="Acidic residues" evidence="1">
    <location>
        <begin position="273"/>
        <end position="290"/>
    </location>
</feature>
<comment type="caution">
    <text evidence="4">The sequence shown here is derived from an EMBL/GenBank/DDBJ whole genome shotgun (WGS) entry which is preliminary data.</text>
</comment>
<organism evidence="4 5">
    <name type="scientific">Parasphingorhabdus litoris</name>
    <dbReference type="NCBI Taxonomy" id="394733"/>
    <lineage>
        <taxon>Bacteria</taxon>
        <taxon>Pseudomonadati</taxon>
        <taxon>Pseudomonadota</taxon>
        <taxon>Alphaproteobacteria</taxon>
        <taxon>Sphingomonadales</taxon>
        <taxon>Sphingomonadaceae</taxon>
        <taxon>Parasphingorhabdus</taxon>
    </lineage>
</organism>
<proteinExistence type="predicted"/>
<evidence type="ECO:0000259" key="3">
    <source>
        <dbReference type="PROSITE" id="PS51208"/>
    </source>
</evidence>
<feature type="domain" description="Autotransporter" evidence="3">
    <location>
        <begin position="744"/>
        <end position="1029"/>
    </location>
</feature>
<evidence type="ECO:0000256" key="1">
    <source>
        <dbReference type="SAM" id="MobiDB-lite"/>
    </source>
</evidence>
<dbReference type="Gene3D" id="2.40.128.130">
    <property type="entry name" value="Autotransporter beta-domain"/>
    <property type="match status" value="1"/>
</dbReference>